<name>A0AAW5T9Z4_9MYCO</name>
<gene>
    <name evidence="2" type="ORF">H5P34_29940</name>
</gene>
<dbReference type="Proteomes" id="UP001141659">
    <property type="component" value="Unassembled WGS sequence"/>
</dbReference>
<feature type="signal peptide" evidence="1">
    <location>
        <begin position="1"/>
        <end position="23"/>
    </location>
</feature>
<organism evidence="2 3">
    <name type="scientific">Mycolicibacterium porcinum</name>
    <dbReference type="NCBI Taxonomy" id="39693"/>
    <lineage>
        <taxon>Bacteria</taxon>
        <taxon>Bacillati</taxon>
        <taxon>Actinomycetota</taxon>
        <taxon>Actinomycetes</taxon>
        <taxon>Mycobacteriales</taxon>
        <taxon>Mycobacteriaceae</taxon>
        <taxon>Mycolicibacterium</taxon>
    </lineage>
</organism>
<keyword evidence="1" id="KW-0732">Signal</keyword>
<sequence>MKRSVIITGIAVALLIAVLVAPAKVTCPNGPCTTAPDAQGNVHRYYEMKPLGAALIEEVTGLRVPIHYSSGVDTESLR</sequence>
<dbReference type="EMBL" id="JACKVC010000026">
    <property type="protein sequence ID" value="MCV7392279.1"/>
    <property type="molecule type" value="Genomic_DNA"/>
</dbReference>
<evidence type="ECO:0000313" key="3">
    <source>
        <dbReference type="Proteomes" id="UP001141659"/>
    </source>
</evidence>
<comment type="caution">
    <text evidence="2">The sequence shown here is derived from an EMBL/GenBank/DDBJ whole genome shotgun (WGS) entry which is preliminary data.</text>
</comment>
<protein>
    <submittedName>
        <fullName evidence="2">Uncharacterized protein</fullName>
    </submittedName>
</protein>
<proteinExistence type="predicted"/>
<evidence type="ECO:0000313" key="2">
    <source>
        <dbReference type="EMBL" id="MCV7392279.1"/>
    </source>
</evidence>
<dbReference type="RefSeq" id="WP_036442998.1">
    <property type="nucleotide sequence ID" value="NZ_MVIG01000014.1"/>
</dbReference>
<evidence type="ECO:0000256" key="1">
    <source>
        <dbReference type="SAM" id="SignalP"/>
    </source>
</evidence>
<feature type="chain" id="PRO_5043375155" evidence="1">
    <location>
        <begin position="24"/>
        <end position="78"/>
    </location>
</feature>
<reference evidence="2" key="2">
    <citation type="journal article" date="2022" name="BMC Genomics">
        <title>Comparative genome analysis of mycobacteria focusing on tRNA and non-coding RNA.</title>
        <authorList>
            <person name="Behra P.R.K."/>
            <person name="Pettersson B.M.F."/>
            <person name="Ramesh M."/>
            <person name="Das S."/>
            <person name="Dasgupta S."/>
            <person name="Kirsebom L.A."/>
        </authorList>
    </citation>
    <scope>NUCLEOTIDE SEQUENCE</scope>
    <source>
        <strain evidence="2">DSM 44242</strain>
    </source>
</reference>
<dbReference type="AlphaFoldDB" id="A0AAW5T9Z4"/>
<reference evidence="2" key="1">
    <citation type="submission" date="2020-07" db="EMBL/GenBank/DDBJ databases">
        <authorList>
            <person name="Pettersson B.M.F."/>
            <person name="Behra P.R.K."/>
            <person name="Ramesh M."/>
            <person name="Das S."/>
            <person name="Dasgupta S."/>
            <person name="Kirsebom L.A."/>
        </authorList>
    </citation>
    <scope>NUCLEOTIDE SEQUENCE</scope>
    <source>
        <strain evidence="2">DSM 44242</strain>
    </source>
</reference>
<accession>A0AAW5T9Z4</accession>